<comment type="similarity">
    <text evidence="5">Belongs to the cysteine-rich repeat secretory protein family.</text>
</comment>
<dbReference type="InterPro" id="IPR038408">
    <property type="entry name" value="GNK2_sf"/>
</dbReference>
<protein>
    <recommendedName>
        <fullName evidence="7">Gnk2-homologous domain-containing protein</fullName>
    </recommendedName>
</protein>
<dbReference type="Gene3D" id="3.30.430.20">
    <property type="entry name" value="Gnk2 domain, C-X8-C-X2-C motif"/>
    <property type="match status" value="1"/>
</dbReference>
<evidence type="ECO:0000256" key="6">
    <source>
        <dbReference type="SAM" id="SignalP"/>
    </source>
</evidence>
<feature type="domain" description="Gnk2-homologous" evidence="7">
    <location>
        <begin position="33"/>
        <end position="123"/>
    </location>
</feature>
<accession>A0ABP0Y700</accession>
<evidence type="ECO:0000256" key="2">
    <source>
        <dbReference type="ARBA" id="ARBA00022525"/>
    </source>
</evidence>
<dbReference type="PROSITE" id="PS51473">
    <property type="entry name" value="GNK2"/>
    <property type="match status" value="1"/>
</dbReference>
<keyword evidence="9" id="KW-1185">Reference proteome</keyword>
<evidence type="ECO:0000256" key="1">
    <source>
        <dbReference type="ARBA" id="ARBA00004613"/>
    </source>
</evidence>
<comment type="subcellular location">
    <subcellularLocation>
        <location evidence="1">Secreted</location>
    </subcellularLocation>
</comment>
<dbReference type="Proteomes" id="UP001642487">
    <property type="component" value="Chromosome 2"/>
</dbReference>
<gene>
    <name evidence="8" type="ORF">CITCOLO1_LOCUS8098</name>
</gene>
<dbReference type="InterPro" id="IPR002902">
    <property type="entry name" value="GNK2"/>
</dbReference>
<proteinExistence type="inferred from homology"/>
<evidence type="ECO:0000313" key="8">
    <source>
        <dbReference type="EMBL" id="CAK9316245.1"/>
    </source>
</evidence>
<dbReference type="EMBL" id="OZ021736">
    <property type="protein sequence ID" value="CAK9316245.1"/>
    <property type="molecule type" value="Genomic_DNA"/>
</dbReference>
<sequence>MKQSKPTIFLTFLCLNFLISPLAFGDDIVTESEFLFHICSSFDNYTSNSPYASILNQALDQLASNASPLGFGLSSVGKDNLQNQVNGLALCRGDVLPANCKNCVATASQEIQERCPNKKGAVI</sequence>
<dbReference type="InterPro" id="IPR050581">
    <property type="entry name" value="CRR_secretory_protein"/>
</dbReference>
<feature type="chain" id="PRO_5045673018" description="Gnk2-homologous domain-containing protein" evidence="6">
    <location>
        <begin position="26"/>
        <end position="123"/>
    </location>
</feature>
<keyword evidence="2" id="KW-0964">Secreted</keyword>
<keyword evidence="3 6" id="KW-0732">Signal</keyword>
<evidence type="ECO:0000256" key="5">
    <source>
        <dbReference type="ARBA" id="ARBA00038515"/>
    </source>
</evidence>
<keyword evidence="4" id="KW-0677">Repeat</keyword>
<dbReference type="PANTHER" id="PTHR32411:SF43">
    <property type="entry name" value="CYSTEINE-RICH REPEAT SECRETORY PROTEIN 38"/>
    <property type="match status" value="1"/>
</dbReference>
<evidence type="ECO:0000313" key="9">
    <source>
        <dbReference type="Proteomes" id="UP001642487"/>
    </source>
</evidence>
<name>A0ABP0Y700_9ROSI</name>
<evidence type="ECO:0000256" key="3">
    <source>
        <dbReference type="ARBA" id="ARBA00022729"/>
    </source>
</evidence>
<evidence type="ECO:0000259" key="7">
    <source>
        <dbReference type="PROSITE" id="PS51473"/>
    </source>
</evidence>
<dbReference type="CDD" id="cd23509">
    <property type="entry name" value="Gnk2-like"/>
    <property type="match status" value="1"/>
</dbReference>
<dbReference type="Pfam" id="PF01657">
    <property type="entry name" value="Stress-antifung"/>
    <property type="match status" value="1"/>
</dbReference>
<feature type="signal peptide" evidence="6">
    <location>
        <begin position="1"/>
        <end position="25"/>
    </location>
</feature>
<reference evidence="8 9" key="1">
    <citation type="submission" date="2024-03" db="EMBL/GenBank/DDBJ databases">
        <authorList>
            <person name="Gkanogiannis A."/>
            <person name="Becerra Lopez-Lavalle L."/>
        </authorList>
    </citation>
    <scope>NUCLEOTIDE SEQUENCE [LARGE SCALE GENOMIC DNA]</scope>
</reference>
<dbReference type="PANTHER" id="PTHR32411">
    <property type="entry name" value="CYSTEINE-RICH REPEAT SECRETORY PROTEIN 38-RELATED"/>
    <property type="match status" value="1"/>
</dbReference>
<organism evidence="8 9">
    <name type="scientific">Citrullus colocynthis</name>
    <name type="common">colocynth</name>
    <dbReference type="NCBI Taxonomy" id="252529"/>
    <lineage>
        <taxon>Eukaryota</taxon>
        <taxon>Viridiplantae</taxon>
        <taxon>Streptophyta</taxon>
        <taxon>Embryophyta</taxon>
        <taxon>Tracheophyta</taxon>
        <taxon>Spermatophyta</taxon>
        <taxon>Magnoliopsida</taxon>
        <taxon>eudicotyledons</taxon>
        <taxon>Gunneridae</taxon>
        <taxon>Pentapetalae</taxon>
        <taxon>rosids</taxon>
        <taxon>fabids</taxon>
        <taxon>Cucurbitales</taxon>
        <taxon>Cucurbitaceae</taxon>
        <taxon>Benincaseae</taxon>
        <taxon>Citrullus</taxon>
    </lineage>
</organism>
<evidence type="ECO:0000256" key="4">
    <source>
        <dbReference type="ARBA" id="ARBA00022737"/>
    </source>
</evidence>